<dbReference type="GO" id="GO:0008270">
    <property type="term" value="F:zinc ion binding"/>
    <property type="evidence" value="ECO:0007669"/>
    <property type="project" value="UniProtKB-KW"/>
</dbReference>
<feature type="compositionally biased region" description="Low complexity" evidence="5">
    <location>
        <begin position="219"/>
        <end position="230"/>
    </location>
</feature>
<evidence type="ECO:0000259" key="6">
    <source>
        <dbReference type="PROSITE" id="PS51999"/>
    </source>
</evidence>
<sequence>MPPSFQGPRGKFENDTWFCACPLPAARFQVRKEGNPNAGRWFYTCQKPRRSQCGFFLFEDSDHALEQEARSADKGVAGSSTGGGKVTRLGTPQSGFDATFASMEAFFSPASTAFPTPAPRPRIFRGIPCPRDEGAWSGYDSDEGSMHDPFNSSSAAKASRPGAPANPTTKRKCFAGEDAGAGPGAANFTGTVETIELGDFDSDNGLQPMVMADSSAHLSRSQQSQWSQFSDPPPTPGGTPTPTPTPKSRNSFQAVSEPGPKRFRTAVGTPLTPTPTRTRHAFSQPQGDSFETDADITTAVLGLLQGESIQMPVRRAIRETLNLHARKARGVEQSRNALREGIKKRDKEKIDLQSRIVKLENDRLAARRAAGHLQAMFQDGTGDE</sequence>
<feature type="compositionally biased region" description="Pro residues" evidence="5">
    <location>
        <begin position="231"/>
        <end position="245"/>
    </location>
</feature>
<dbReference type="EMBL" id="MU853403">
    <property type="protein sequence ID" value="KAK4136745.1"/>
    <property type="molecule type" value="Genomic_DNA"/>
</dbReference>
<organism evidence="7 8">
    <name type="scientific">Trichocladium antarcticum</name>
    <dbReference type="NCBI Taxonomy" id="1450529"/>
    <lineage>
        <taxon>Eukaryota</taxon>
        <taxon>Fungi</taxon>
        <taxon>Dikarya</taxon>
        <taxon>Ascomycota</taxon>
        <taxon>Pezizomycotina</taxon>
        <taxon>Sordariomycetes</taxon>
        <taxon>Sordariomycetidae</taxon>
        <taxon>Sordariales</taxon>
        <taxon>Chaetomiaceae</taxon>
        <taxon>Trichocladium</taxon>
    </lineage>
</organism>
<evidence type="ECO:0000256" key="2">
    <source>
        <dbReference type="ARBA" id="ARBA00022771"/>
    </source>
</evidence>
<evidence type="ECO:0000256" key="5">
    <source>
        <dbReference type="SAM" id="MobiDB-lite"/>
    </source>
</evidence>
<evidence type="ECO:0000313" key="7">
    <source>
        <dbReference type="EMBL" id="KAK4136745.1"/>
    </source>
</evidence>
<proteinExistence type="predicted"/>
<protein>
    <recommendedName>
        <fullName evidence="6">GRF-type domain-containing protein</fullName>
    </recommendedName>
</protein>
<comment type="caution">
    <text evidence="7">The sequence shown here is derived from an EMBL/GenBank/DDBJ whole genome shotgun (WGS) entry which is preliminary data.</text>
</comment>
<feature type="region of interest" description="Disordered" evidence="5">
    <location>
        <begin position="71"/>
        <end position="90"/>
    </location>
</feature>
<dbReference type="Pfam" id="PF06839">
    <property type="entry name" value="Zn_ribbon_GRF"/>
    <property type="match status" value="1"/>
</dbReference>
<dbReference type="PROSITE" id="PS51999">
    <property type="entry name" value="ZF_GRF"/>
    <property type="match status" value="1"/>
</dbReference>
<evidence type="ECO:0000256" key="1">
    <source>
        <dbReference type="ARBA" id="ARBA00022723"/>
    </source>
</evidence>
<reference evidence="7" key="2">
    <citation type="submission" date="2023-05" db="EMBL/GenBank/DDBJ databases">
        <authorList>
            <consortium name="Lawrence Berkeley National Laboratory"/>
            <person name="Steindorff A."/>
            <person name="Hensen N."/>
            <person name="Bonometti L."/>
            <person name="Westerberg I."/>
            <person name="Brannstrom I.O."/>
            <person name="Guillou S."/>
            <person name="Cros-Aarteil S."/>
            <person name="Calhoun S."/>
            <person name="Haridas S."/>
            <person name="Kuo A."/>
            <person name="Mondo S."/>
            <person name="Pangilinan J."/>
            <person name="Riley R."/>
            <person name="Labutti K."/>
            <person name="Andreopoulos B."/>
            <person name="Lipzen A."/>
            <person name="Chen C."/>
            <person name="Yanf M."/>
            <person name="Daum C."/>
            <person name="Ng V."/>
            <person name="Clum A."/>
            <person name="Ohm R."/>
            <person name="Martin F."/>
            <person name="Silar P."/>
            <person name="Natvig D."/>
            <person name="Lalanne C."/>
            <person name="Gautier V."/>
            <person name="Ament-Velasquez S.L."/>
            <person name="Kruys A."/>
            <person name="Hutchinson M.I."/>
            <person name="Powell A.J."/>
            <person name="Barry K."/>
            <person name="Miller A.N."/>
            <person name="Grigoriev I.V."/>
            <person name="Debuchy R."/>
            <person name="Gladieux P."/>
            <person name="Thoren M.H."/>
            <person name="Johannesson H."/>
        </authorList>
    </citation>
    <scope>NUCLEOTIDE SEQUENCE</scope>
    <source>
        <strain evidence="7">CBS 123565</strain>
    </source>
</reference>
<keyword evidence="3" id="KW-0862">Zinc</keyword>
<evidence type="ECO:0000256" key="3">
    <source>
        <dbReference type="ARBA" id="ARBA00022833"/>
    </source>
</evidence>
<keyword evidence="2 4" id="KW-0863">Zinc-finger</keyword>
<dbReference type="AlphaFoldDB" id="A0AAN6ZF29"/>
<feature type="region of interest" description="Disordered" evidence="5">
    <location>
        <begin position="214"/>
        <end position="290"/>
    </location>
</feature>
<keyword evidence="8" id="KW-1185">Reference proteome</keyword>
<reference evidence="7" key="1">
    <citation type="journal article" date="2023" name="Mol. Phylogenet. Evol.">
        <title>Genome-scale phylogeny and comparative genomics of the fungal order Sordariales.</title>
        <authorList>
            <person name="Hensen N."/>
            <person name="Bonometti L."/>
            <person name="Westerberg I."/>
            <person name="Brannstrom I.O."/>
            <person name="Guillou S."/>
            <person name="Cros-Aarteil S."/>
            <person name="Calhoun S."/>
            <person name="Haridas S."/>
            <person name="Kuo A."/>
            <person name="Mondo S."/>
            <person name="Pangilinan J."/>
            <person name="Riley R."/>
            <person name="LaButti K."/>
            <person name="Andreopoulos B."/>
            <person name="Lipzen A."/>
            <person name="Chen C."/>
            <person name="Yan M."/>
            <person name="Daum C."/>
            <person name="Ng V."/>
            <person name="Clum A."/>
            <person name="Steindorff A."/>
            <person name="Ohm R.A."/>
            <person name="Martin F."/>
            <person name="Silar P."/>
            <person name="Natvig D.O."/>
            <person name="Lalanne C."/>
            <person name="Gautier V."/>
            <person name="Ament-Velasquez S.L."/>
            <person name="Kruys A."/>
            <person name="Hutchinson M.I."/>
            <person name="Powell A.J."/>
            <person name="Barry K."/>
            <person name="Miller A.N."/>
            <person name="Grigoriev I.V."/>
            <person name="Debuchy R."/>
            <person name="Gladieux P."/>
            <person name="Hiltunen Thoren M."/>
            <person name="Johannesson H."/>
        </authorList>
    </citation>
    <scope>NUCLEOTIDE SEQUENCE</scope>
    <source>
        <strain evidence="7">CBS 123565</strain>
    </source>
</reference>
<accession>A0AAN6ZF29</accession>
<evidence type="ECO:0000313" key="8">
    <source>
        <dbReference type="Proteomes" id="UP001304895"/>
    </source>
</evidence>
<dbReference type="InterPro" id="IPR010666">
    <property type="entry name" value="Znf_GRF"/>
</dbReference>
<dbReference type="Proteomes" id="UP001304895">
    <property type="component" value="Unassembled WGS sequence"/>
</dbReference>
<feature type="domain" description="GRF-type" evidence="6">
    <location>
        <begin position="19"/>
        <end position="62"/>
    </location>
</feature>
<evidence type="ECO:0000256" key="4">
    <source>
        <dbReference type="PROSITE-ProRule" id="PRU01343"/>
    </source>
</evidence>
<feature type="region of interest" description="Disordered" evidence="5">
    <location>
        <begin position="127"/>
        <end position="187"/>
    </location>
</feature>
<name>A0AAN6ZF29_9PEZI</name>
<feature type="compositionally biased region" description="Low complexity" evidence="5">
    <location>
        <begin position="176"/>
        <end position="186"/>
    </location>
</feature>
<gene>
    <name evidence="7" type="ORF">BT67DRAFT_189745</name>
</gene>
<keyword evidence="1" id="KW-0479">Metal-binding</keyword>